<keyword evidence="10" id="KW-1185">Reference proteome</keyword>
<name>A0ABV4UKK4_9MICC</name>
<organism evidence="9 10">
    <name type="scientific">Arthrobacter halodurans</name>
    <dbReference type="NCBI Taxonomy" id="516699"/>
    <lineage>
        <taxon>Bacteria</taxon>
        <taxon>Bacillati</taxon>
        <taxon>Actinomycetota</taxon>
        <taxon>Actinomycetes</taxon>
        <taxon>Micrococcales</taxon>
        <taxon>Micrococcaceae</taxon>
        <taxon>Arthrobacter</taxon>
    </lineage>
</organism>
<protein>
    <submittedName>
        <fullName evidence="9">ABC transporter permease</fullName>
    </submittedName>
</protein>
<comment type="similarity">
    <text evidence="7">Belongs to the binding-protein-dependent transport system permease family.</text>
</comment>
<dbReference type="Proteomes" id="UP001575652">
    <property type="component" value="Unassembled WGS sequence"/>
</dbReference>
<evidence type="ECO:0000259" key="8">
    <source>
        <dbReference type="PROSITE" id="PS50928"/>
    </source>
</evidence>
<keyword evidence="6 7" id="KW-0472">Membrane</keyword>
<keyword evidence="5 7" id="KW-1133">Transmembrane helix</keyword>
<comment type="caution">
    <text evidence="9">The sequence shown here is derived from an EMBL/GenBank/DDBJ whole genome shotgun (WGS) entry which is preliminary data.</text>
</comment>
<feature type="transmembrane region" description="Helical" evidence="7">
    <location>
        <begin position="7"/>
        <end position="24"/>
    </location>
</feature>
<evidence type="ECO:0000256" key="7">
    <source>
        <dbReference type="RuleBase" id="RU363032"/>
    </source>
</evidence>
<dbReference type="Pfam" id="PF00528">
    <property type="entry name" value="BPD_transp_1"/>
    <property type="match status" value="1"/>
</dbReference>
<feature type="transmembrane region" description="Helical" evidence="7">
    <location>
        <begin position="64"/>
        <end position="84"/>
    </location>
</feature>
<gene>
    <name evidence="9" type="ORF">ACETWP_04355</name>
</gene>
<dbReference type="RefSeq" id="WP_373970971.1">
    <property type="nucleotide sequence ID" value="NZ_JBHDLJ010000002.1"/>
</dbReference>
<keyword evidence="4 7" id="KW-0812">Transmembrane</keyword>
<evidence type="ECO:0000256" key="1">
    <source>
        <dbReference type="ARBA" id="ARBA00004651"/>
    </source>
</evidence>
<evidence type="ECO:0000313" key="10">
    <source>
        <dbReference type="Proteomes" id="UP001575652"/>
    </source>
</evidence>
<evidence type="ECO:0000256" key="6">
    <source>
        <dbReference type="ARBA" id="ARBA00023136"/>
    </source>
</evidence>
<evidence type="ECO:0000256" key="4">
    <source>
        <dbReference type="ARBA" id="ARBA00022692"/>
    </source>
</evidence>
<feature type="transmembrane region" description="Helical" evidence="7">
    <location>
        <begin position="219"/>
        <end position="240"/>
    </location>
</feature>
<dbReference type="SUPFAM" id="SSF161098">
    <property type="entry name" value="MetI-like"/>
    <property type="match status" value="1"/>
</dbReference>
<evidence type="ECO:0000256" key="5">
    <source>
        <dbReference type="ARBA" id="ARBA00022989"/>
    </source>
</evidence>
<evidence type="ECO:0000256" key="3">
    <source>
        <dbReference type="ARBA" id="ARBA00022475"/>
    </source>
</evidence>
<feature type="transmembrane region" description="Helical" evidence="7">
    <location>
        <begin position="183"/>
        <end position="207"/>
    </location>
</feature>
<dbReference type="InterPro" id="IPR000515">
    <property type="entry name" value="MetI-like"/>
</dbReference>
<dbReference type="PROSITE" id="PS50928">
    <property type="entry name" value="ABC_TM1"/>
    <property type="match status" value="1"/>
</dbReference>
<dbReference type="PANTHER" id="PTHR30151:SF0">
    <property type="entry name" value="ABC TRANSPORTER PERMEASE PROTEIN MJ0413-RELATED"/>
    <property type="match status" value="1"/>
</dbReference>
<dbReference type="EMBL" id="JBHDLJ010000002">
    <property type="protein sequence ID" value="MFB0833811.1"/>
    <property type="molecule type" value="Genomic_DNA"/>
</dbReference>
<proteinExistence type="inferred from homology"/>
<dbReference type="InterPro" id="IPR035906">
    <property type="entry name" value="MetI-like_sf"/>
</dbReference>
<feature type="domain" description="ABC transmembrane type-1" evidence="8">
    <location>
        <begin position="57"/>
        <end position="241"/>
    </location>
</feature>
<accession>A0ABV4UKK4</accession>
<keyword evidence="2 7" id="KW-0813">Transport</keyword>
<keyword evidence="3" id="KW-1003">Cell membrane</keyword>
<dbReference type="Gene3D" id="1.10.3720.10">
    <property type="entry name" value="MetI-like"/>
    <property type="match status" value="1"/>
</dbReference>
<evidence type="ECO:0000313" key="9">
    <source>
        <dbReference type="EMBL" id="MFB0833811.1"/>
    </source>
</evidence>
<sequence length="258" mass="28105">MKTLKSLGYLVALPAILIGLWWVGTLGETNFFVPTPALLVEKFGETWFDGERIASDVIPSIGRLVVGVGIAIVLGIVVGLLVGLNRTLRALTEPVFEFFRALPPPVLVPVLMLLVGINDGMKVAVIISGCVWPVLLNTIEGVRSIDPVQNETSRSYGISGFSRIRYQVLPAATPSIMAGIRQCLSIGLILMVISEMFASSSGLGFTIVQFQRSFAIPEMWSGIAVLGLIGVAMSFIFQWCERRVLRWYHGLKEVENAA</sequence>
<reference evidence="9 10" key="1">
    <citation type="submission" date="2024-09" db="EMBL/GenBank/DDBJ databases">
        <authorList>
            <person name="Salinas-Garcia M.A."/>
            <person name="Prieme A."/>
        </authorList>
    </citation>
    <scope>NUCLEOTIDE SEQUENCE [LARGE SCALE GENOMIC DNA]</scope>
    <source>
        <strain evidence="9 10">DSM 21081</strain>
    </source>
</reference>
<evidence type="ECO:0000256" key="2">
    <source>
        <dbReference type="ARBA" id="ARBA00022448"/>
    </source>
</evidence>
<comment type="subcellular location">
    <subcellularLocation>
        <location evidence="1 7">Cell membrane</location>
        <topology evidence="1 7">Multi-pass membrane protein</topology>
    </subcellularLocation>
</comment>
<dbReference type="PANTHER" id="PTHR30151">
    <property type="entry name" value="ALKANE SULFONATE ABC TRANSPORTER-RELATED, MEMBRANE SUBUNIT"/>
    <property type="match status" value="1"/>
</dbReference>
<dbReference type="CDD" id="cd06261">
    <property type="entry name" value="TM_PBP2"/>
    <property type="match status" value="1"/>
</dbReference>